<feature type="transmembrane region" description="Helical" evidence="7">
    <location>
        <begin position="95"/>
        <end position="118"/>
    </location>
</feature>
<dbReference type="PANTHER" id="PTHR47737:SF1">
    <property type="entry name" value="GLYCINE BETAINE_PROLINE BETAINE TRANSPORT SYSTEM PERMEASE PROTEIN PROW"/>
    <property type="match status" value="1"/>
</dbReference>
<keyword evidence="5 7" id="KW-1133">Transmembrane helix</keyword>
<proteinExistence type="inferred from homology"/>
<evidence type="ECO:0000313" key="10">
    <source>
        <dbReference type="Proteomes" id="UP001164803"/>
    </source>
</evidence>
<feature type="transmembrane region" description="Helical" evidence="7">
    <location>
        <begin position="43"/>
        <end position="63"/>
    </location>
</feature>
<dbReference type="CDD" id="cd06261">
    <property type="entry name" value="TM_PBP2"/>
    <property type="match status" value="1"/>
</dbReference>
<evidence type="ECO:0000256" key="6">
    <source>
        <dbReference type="ARBA" id="ARBA00023136"/>
    </source>
</evidence>
<keyword evidence="3" id="KW-1003">Cell membrane</keyword>
<evidence type="ECO:0000256" key="4">
    <source>
        <dbReference type="ARBA" id="ARBA00022692"/>
    </source>
</evidence>
<keyword evidence="6 7" id="KW-0472">Membrane</keyword>
<evidence type="ECO:0000256" key="2">
    <source>
        <dbReference type="ARBA" id="ARBA00022448"/>
    </source>
</evidence>
<keyword evidence="4 7" id="KW-0812">Transmembrane</keyword>
<sequence length="282" mass="30819">MKFPLPKIPLATWVTAIVNWIVKEIGPFLSAISDFIRVIVNHVISFLDWVPPYVLILVFAILAYRAGKWKLALGTVLGLLLIWDLNLWKDMIITLVLVLISSLVSVLIGLPLGIWSARRERVYRVVSPILDLMQTMPSFVYLIPVIMLFNIGLVPAIIATVIFAMPPTIRLTRLGILHVPGELVEASRAFGTNDSQLLWKVQVPLATPNIKAGINQTIMLALSMVVIASMIGAGGLGSDVMSALQTINVGQGFEAGICIVILAIVMDRISQKFGGKRTTASE</sequence>
<evidence type="ECO:0000313" key="9">
    <source>
        <dbReference type="EMBL" id="WAH36510.1"/>
    </source>
</evidence>
<dbReference type="EMBL" id="CP104064">
    <property type="protein sequence ID" value="WAH36510.1"/>
    <property type="molecule type" value="Genomic_DNA"/>
</dbReference>
<dbReference type="Gene3D" id="1.10.3720.10">
    <property type="entry name" value="MetI-like"/>
    <property type="match status" value="1"/>
</dbReference>
<accession>A0ABY6Z0W1</accession>
<feature type="transmembrane region" description="Helical" evidence="7">
    <location>
        <begin position="6"/>
        <end position="22"/>
    </location>
</feature>
<feature type="transmembrane region" description="Helical" evidence="7">
    <location>
        <begin position="218"/>
        <end position="237"/>
    </location>
</feature>
<evidence type="ECO:0000256" key="3">
    <source>
        <dbReference type="ARBA" id="ARBA00022475"/>
    </source>
</evidence>
<protein>
    <submittedName>
        <fullName evidence="9">Proline/glycine betaine ABC transporter permease</fullName>
    </submittedName>
</protein>
<dbReference type="PROSITE" id="PS50928">
    <property type="entry name" value="ABC_TM1"/>
    <property type="match status" value="1"/>
</dbReference>
<name>A0ABY6Z0W1_9BACL</name>
<evidence type="ECO:0000259" key="8">
    <source>
        <dbReference type="PROSITE" id="PS50928"/>
    </source>
</evidence>
<dbReference type="SUPFAM" id="SSF161098">
    <property type="entry name" value="MetI-like"/>
    <property type="match status" value="1"/>
</dbReference>
<dbReference type="RefSeq" id="WP_268043856.1">
    <property type="nucleotide sequence ID" value="NZ_CP104064.1"/>
</dbReference>
<gene>
    <name evidence="9" type="ORF">NZD86_20240</name>
</gene>
<organism evidence="9 10">
    <name type="scientific">Alicyclobacillus dauci</name>
    <dbReference type="NCBI Taxonomy" id="1475485"/>
    <lineage>
        <taxon>Bacteria</taxon>
        <taxon>Bacillati</taxon>
        <taxon>Bacillota</taxon>
        <taxon>Bacilli</taxon>
        <taxon>Bacillales</taxon>
        <taxon>Alicyclobacillaceae</taxon>
        <taxon>Alicyclobacillus</taxon>
    </lineage>
</organism>
<feature type="domain" description="ABC transmembrane type-1" evidence="8">
    <location>
        <begin position="91"/>
        <end position="270"/>
    </location>
</feature>
<evidence type="ECO:0000256" key="1">
    <source>
        <dbReference type="ARBA" id="ARBA00004141"/>
    </source>
</evidence>
<dbReference type="PANTHER" id="PTHR47737">
    <property type="entry name" value="GLYCINE BETAINE/PROLINE BETAINE TRANSPORT SYSTEM PERMEASE PROTEIN PROW"/>
    <property type="match status" value="1"/>
</dbReference>
<evidence type="ECO:0000256" key="7">
    <source>
        <dbReference type="RuleBase" id="RU363032"/>
    </source>
</evidence>
<feature type="transmembrane region" description="Helical" evidence="7">
    <location>
        <begin position="249"/>
        <end position="266"/>
    </location>
</feature>
<keyword evidence="10" id="KW-1185">Reference proteome</keyword>
<comment type="subcellular location">
    <subcellularLocation>
        <location evidence="7">Cell membrane</location>
        <topology evidence="7">Multi-pass membrane protein</topology>
    </subcellularLocation>
    <subcellularLocation>
        <location evidence="1">Membrane</location>
        <topology evidence="1">Multi-pass membrane protein</topology>
    </subcellularLocation>
</comment>
<dbReference type="Pfam" id="PF00528">
    <property type="entry name" value="BPD_transp_1"/>
    <property type="match status" value="1"/>
</dbReference>
<dbReference type="InterPro" id="IPR000515">
    <property type="entry name" value="MetI-like"/>
</dbReference>
<dbReference type="InterPro" id="IPR035906">
    <property type="entry name" value="MetI-like_sf"/>
</dbReference>
<reference evidence="9" key="1">
    <citation type="submission" date="2022-08" db="EMBL/GenBank/DDBJ databases">
        <title>Alicyclobacillus dauci DSM2870, complete genome.</title>
        <authorList>
            <person name="Wang Q."/>
            <person name="Cai R."/>
            <person name="Wang Z."/>
        </authorList>
    </citation>
    <scope>NUCLEOTIDE SEQUENCE</scope>
    <source>
        <strain evidence="9">DSM 28700</strain>
    </source>
</reference>
<comment type="similarity">
    <text evidence="7">Belongs to the binding-protein-dependent transport system permease family.</text>
</comment>
<evidence type="ECO:0000256" key="5">
    <source>
        <dbReference type="ARBA" id="ARBA00022989"/>
    </source>
</evidence>
<feature type="transmembrane region" description="Helical" evidence="7">
    <location>
        <begin position="69"/>
        <end position="88"/>
    </location>
</feature>
<keyword evidence="2 7" id="KW-0813">Transport</keyword>
<dbReference type="Proteomes" id="UP001164803">
    <property type="component" value="Chromosome"/>
</dbReference>
<feature type="transmembrane region" description="Helical" evidence="7">
    <location>
        <begin position="138"/>
        <end position="164"/>
    </location>
</feature>